<dbReference type="SUPFAM" id="SSF55729">
    <property type="entry name" value="Acyl-CoA N-acyltransferases (Nat)"/>
    <property type="match status" value="1"/>
</dbReference>
<dbReference type="InterPro" id="IPR045057">
    <property type="entry name" value="Gcn5-rel_NAT"/>
</dbReference>
<sequence length="88" mass="9927">MDYTITHYPEKNRFETKLDGVTAFVQYRLSGDKLDIIHTIVPPAIEGRGVAAALVKYAYDYAIEHGMKPLATCSYAVAWLHRHPEYAG</sequence>
<evidence type="ECO:0000313" key="5">
    <source>
        <dbReference type="Proteomes" id="UP000629596"/>
    </source>
</evidence>
<dbReference type="CDD" id="cd04301">
    <property type="entry name" value="NAT_SF"/>
    <property type="match status" value="1"/>
</dbReference>
<dbReference type="Proteomes" id="UP000629596">
    <property type="component" value="Unassembled WGS sequence"/>
</dbReference>
<keyword evidence="3" id="KW-0808">Transferase</keyword>
<reference evidence="3 4" key="1">
    <citation type="submission" date="2018-07" db="EMBL/GenBank/DDBJ databases">
        <title>Parabacteroides acidifaciens nov. sp., isolated from human feces.</title>
        <authorList>
            <person name="Wang Y.J."/>
        </authorList>
    </citation>
    <scope>NUCLEOTIDE SEQUENCE [LARGE SCALE GENOMIC DNA]</scope>
    <source>
        <strain evidence="3 4">426-9</strain>
    </source>
</reference>
<evidence type="ECO:0000259" key="1">
    <source>
        <dbReference type="PROSITE" id="PS51729"/>
    </source>
</evidence>
<accession>A0A3D8HIW8</accession>
<comment type="caution">
    <text evidence="3">The sequence shown here is derived from an EMBL/GenBank/DDBJ whole genome shotgun (WGS) entry which is preliminary data.</text>
</comment>
<protein>
    <submittedName>
        <fullName evidence="3">N-acetyltransferase</fullName>
    </submittedName>
</protein>
<dbReference type="Pfam" id="PF14542">
    <property type="entry name" value="Acetyltransf_CG"/>
    <property type="match status" value="1"/>
</dbReference>
<dbReference type="AlphaFoldDB" id="A0A3D8HIW8"/>
<dbReference type="RefSeq" id="WP_115498046.1">
    <property type="nucleotide sequence ID" value="NZ_JACRTI010000003.1"/>
</dbReference>
<dbReference type="PROSITE" id="PS51729">
    <property type="entry name" value="GNAT_YJDJ"/>
    <property type="match status" value="1"/>
</dbReference>
<evidence type="ECO:0000313" key="3">
    <source>
        <dbReference type="EMBL" id="RDU50823.1"/>
    </source>
</evidence>
<dbReference type="PANTHER" id="PTHR31435:SF9">
    <property type="entry name" value="PROTEIN NATD1"/>
    <property type="match status" value="1"/>
</dbReference>
<feature type="domain" description="N-acetyltransferase" evidence="1">
    <location>
        <begin position="6"/>
        <end position="88"/>
    </location>
</feature>
<reference evidence="2 5" key="2">
    <citation type="submission" date="2020-08" db="EMBL/GenBank/DDBJ databases">
        <title>Genome public.</title>
        <authorList>
            <person name="Liu C."/>
            <person name="Sun Q."/>
        </authorList>
    </citation>
    <scope>NUCLEOTIDE SEQUENCE [LARGE SCALE GENOMIC DNA]</scope>
    <source>
        <strain evidence="2 5">426_9</strain>
    </source>
</reference>
<organism evidence="3 4">
    <name type="scientific">Parabacteroides acidifaciens</name>
    <dbReference type="NCBI Taxonomy" id="2290935"/>
    <lineage>
        <taxon>Bacteria</taxon>
        <taxon>Pseudomonadati</taxon>
        <taxon>Bacteroidota</taxon>
        <taxon>Bacteroidia</taxon>
        <taxon>Bacteroidales</taxon>
        <taxon>Tannerellaceae</taxon>
        <taxon>Parabacteroides</taxon>
    </lineage>
</organism>
<dbReference type="PANTHER" id="PTHR31435">
    <property type="entry name" value="PROTEIN NATD1"/>
    <property type="match status" value="1"/>
</dbReference>
<dbReference type="GO" id="GO:0016740">
    <property type="term" value="F:transferase activity"/>
    <property type="evidence" value="ECO:0007669"/>
    <property type="project" value="UniProtKB-KW"/>
</dbReference>
<dbReference type="EMBL" id="JACRTI010000003">
    <property type="protein sequence ID" value="MBC8600525.1"/>
    <property type="molecule type" value="Genomic_DNA"/>
</dbReference>
<dbReference type="InterPro" id="IPR031165">
    <property type="entry name" value="GNAT_YJDJ"/>
</dbReference>
<evidence type="ECO:0000313" key="4">
    <source>
        <dbReference type="Proteomes" id="UP000256321"/>
    </source>
</evidence>
<keyword evidence="5" id="KW-1185">Reference proteome</keyword>
<name>A0A3D8HIW8_9BACT</name>
<gene>
    <name evidence="3" type="ORF">DWU89_02200</name>
    <name evidence="2" type="ORF">H8784_02175</name>
</gene>
<dbReference type="EMBL" id="QREV01000003">
    <property type="protein sequence ID" value="RDU50823.1"/>
    <property type="molecule type" value="Genomic_DNA"/>
</dbReference>
<evidence type="ECO:0000313" key="2">
    <source>
        <dbReference type="EMBL" id="MBC8600525.1"/>
    </source>
</evidence>
<dbReference type="Gene3D" id="3.40.630.30">
    <property type="match status" value="1"/>
</dbReference>
<proteinExistence type="predicted"/>
<dbReference type="Proteomes" id="UP000256321">
    <property type="component" value="Unassembled WGS sequence"/>
</dbReference>
<dbReference type="InterPro" id="IPR016181">
    <property type="entry name" value="Acyl_CoA_acyltransferase"/>
</dbReference>